<evidence type="ECO:0000256" key="12">
    <source>
        <dbReference type="ARBA" id="ARBA00047671"/>
    </source>
</evidence>
<dbReference type="GO" id="GO:0006433">
    <property type="term" value="P:prolyl-tRNA aminoacylation"/>
    <property type="evidence" value="ECO:0007669"/>
    <property type="project" value="InterPro"/>
</dbReference>
<evidence type="ECO:0000256" key="11">
    <source>
        <dbReference type="ARBA" id="ARBA00029731"/>
    </source>
</evidence>
<dbReference type="AlphaFoldDB" id="A0AAI8YN82"/>
<dbReference type="InterPro" id="IPR045864">
    <property type="entry name" value="aa-tRNA-synth_II/BPL/LPL"/>
</dbReference>
<proteinExistence type="inferred from homology"/>
<comment type="subcellular location">
    <subcellularLocation>
        <location evidence="1">Cytoplasm</location>
    </subcellularLocation>
</comment>
<dbReference type="InterPro" id="IPR006195">
    <property type="entry name" value="aa-tRNA-synth_II"/>
</dbReference>
<dbReference type="EC" id="6.1.1.15" evidence="4"/>
<reference evidence="14" key="1">
    <citation type="submission" date="2023-10" db="EMBL/GenBank/DDBJ databases">
        <authorList>
            <person name="Hackl T."/>
        </authorList>
    </citation>
    <scope>NUCLEOTIDE SEQUENCE</scope>
</reference>
<dbReference type="PROSITE" id="PS50862">
    <property type="entry name" value="AA_TRNA_LIGASE_II"/>
    <property type="match status" value="1"/>
</dbReference>
<evidence type="ECO:0000256" key="3">
    <source>
        <dbReference type="ARBA" id="ARBA00011738"/>
    </source>
</evidence>
<gene>
    <name evidence="14" type="ORF">KHLLAP_LOCUS13940</name>
</gene>
<comment type="caution">
    <text evidence="14">The sequence shown here is derived from an EMBL/GenBank/DDBJ whole genome shotgun (WGS) entry which is preliminary data.</text>
</comment>
<keyword evidence="6" id="KW-0436">Ligase</keyword>
<dbReference type="FunFam" id="3.30.930.10:FF:000066">
    <property type="entry name" value="Proline--tRNA ligase"/>
    <property type="match status" value="1"/>
</dbReference>
<evidence type="ECO:0000256" key="2">
    <source>
        <dbReference type="ARBA" id="ARBA00008226"/>
    </source>
</evidence>
<dbReference type="GO" id="GO:0005739">
    <property type="term" value="C:mitochondrion"/>
    <property type="evidence" value="ECO:0007669"/>
    <property type="project" value="TreeGrafter"/>
</dbReference>
<dbReference type="PRINTS" id="PR01046">
    <property type="entry name" value="TRNASYNTHPRO"/>
</dbReference>
<dbReference type="Pfam" id="PF03129">
    <property type="entry name" value="HGTP_anticodon"/>
    <property type="match status" value="1"/>
</dbReference>
<dbReference type="GO" id="GO:0005524">
    <property type="term" value="F:ATP binding"/>
    <property type="evidence" value="ECO:0007669"/>
    <property type="project" value="UniProtKB-KW"/>
</dbReference>
<evidence type="ECO:0000256" key="9">
    <source>
        <dbReference type="ARBA" id="ARBA00022917"/>
    </source>
</evidence>
<evidence type="ECO:0000256" key="5">
    <source>
        <dbReference type="ARBA" id="ARBA00022490"/>
    </source>
</evidence>
<sequence>MFSLSRSHIRGVPIRHSRTQTSRCLSSLASSSDALSVPPPESRYARLSRFWLASGGLTATEGEDSHEKLIRAGYLRQSQAGIFHMLPLGQRVQEKLENLIDKHMLQLGASKVSLSAISSQALWQQTNRLEGYGPELFRFVDRKDVPHLLAPTHEEEITSLVAKTVRSYKGLPLRLYQIGRKYRDEIRPRHGVLRSREFIMKDLYTFDYSTQTALSTYKQVREAYSRLFDELKLPYVVAEASSGDIGGDLSHEYHLPTAIGEDNVISCDSCEYVANEEIAVARTISSDSHAPTGSETVPPAFRVWRGISKDRTTLVNVWYPAAFSDAEINTYAIKSILPELDSSLEDPATCWESALASAKPAESGQRLQLLNVIDGRLGPRFADTTRDDMDRQMFPPQINSNPAEVTSKLITSSDDGGLLNVLRIRDGDYCPRCSSGTLKVQKAIELGHTFHLGTRYSDPLDARVQVPSNLVDGQLTASNPESMVNVSMQMGCHGIGVSRIIGAVADHLADDKGLSWPRAIAPFEVVVIPGRKLEEEATKVADYLTNSMGPFSTMDLALDDRSVSFPWKMNDADLIGYPVIVVLGRKWNSDRLCEVQCRRLATTSHVALEDLPMHINKLLSQL</sequence>
<feature type="domain" description="Aminoacyl-transfer RNA synthetases class-II family profile" evidence="13">
    <location>
        <begin position="89"/>
        <end position="517"/>
    </location>
</feature>
<dbReference type="EMBL" id="CAUWAG010000020">
    <property type="protein sequence ID" value="CAJ2513472.1"/>
    <property type="molecule type" value="Genomic_DNA"/>
</dbReference>
<dbReference type="PANTHER" id="PTHR42753:SF2">
    <property type="entry name" value="PROLINE--TRNA LIGASE"/>
    <property type="match status" value="1"/>
</dbReference>
<keyword evidence="10" id="KW-0030">Aminoacyl-tRNA synthetase</keyword>
<dbReference type="SUPFAM" id="SSF55681">
    <property type="entry name" value="Class II aaRS and biotin synthetases"/>
    <property type="match status" value="1"/>
</dbReference>
<keyword evidence="15" id="KW-1185">Reference proteome</keyword>
<dbReference type="InterPro" id="IPR004154">
    <property type="entry name" value="Anticodon-bd"/>
</dbReference>
<evidence type="ECO:0000256" key="7">
    <source>
        <dbReference type="ARBA" id="ARBA00022741"/>
    </source>
</evidence>
<evidence type="ECO:0000256" key="10">
    <source>
        <dbReference type="ARBA" id="ARBA00023146"/>
    </source>
</evidence>
<evidence type="ECO:0000256" key="1">
    <source>
        <dbReference type="ARBA" id="ARBA00004496"/>
    </source>
</evidence>
<evidence type="ECO:0000256" key="8">
    <source>
        <dbReference type="ARBA" id="ARBA00022840"/>
    </source>
</evidence>
<dbReference type="InterPro" id="IPR050062">
    <property type="entry name" value="Pro-tRNA_synthetase"/>
</dbReference>
<comment type="subunit">
    <text evidence="3">Homodimer.</text>
</comment>
<dbReference type="InterPro" id="IPR002314">
    <property type="entry name" value="aa-tRNA-synt_IIb"/>
</dbReference>
<comment type="catalytic activity">
    <reaction evidence="12">
        <text>tRNA(Pro) + L-proline + ATP = L-prolyl-tRNA(Pro) + AMP + diphosphate</text>
        <dbReference type="Rhea" id="RHEA:14305"/>
        <dbReference type="Rhea" id="RHEA-COMP:9700"/>
        <dbReference type="Rhea" id="RHEA-COMP:9702"/>
        <dbReference type="ChEBI" id="CHEBI:30616"/>
        <dbReference type="ChEBI" id="CHEBI:33019"/>
        <dbReference type="ChEBI" id="CHEBI:60039"/>
        <dbReference type="ChEBI" id="CHEBI:78442"/>
        <dbReference type="ChEBI" id="CHEBI:78532"/>
        <dbReference type="ChEBI" id="CHEBI:456215"/>
        <dbReference type="EC" id="6.1.1.15"/>
    </reaction>
</comment>
<accession>A0AAI8YN82</accession>
<name>A0AAI8YN82_9PEZI</name>
<evidence type="ECO:0000256" key="6">
    <source>
        <dbReference type="ARBA" id="ARBA00022598"/>
    </source>
</evidence>
<keyword evidence="7" id="KW-0547">Nucleotide-binding</keyword>
<dbReference type="Proteomes" id="UP001295740">
    <property type="component" value="Unassembled WGS sequence"/>
</dbReference>
<evidence type="ECO:0000256" key="4">
    <source>
        <dbReference type="ARBA" id="ARBA00012831"/>
    </source>
</evidence>
<dbReference type="Gene3D" id="3.40.50.800">
    <property type="entry name" value="Anticodon-binding domain"/>
    <property type="match status" value="1"/>
</dbReference>
<dbReference type="GO" id="GO:0004827">
    <property type="term" value="F:proline-tRNA ligase activity"/>
    <property type="evidence" value="ECO:0007669"/>
    <property type="project" value="UniProtKB-EC"/>
</dbReference>
<dbReference type="InterPro" id="IPR002316">
    <property type="entry name" value="Pro-tRNA-ligase_IIa"/>
</dbReference>
<keyword evidence="9" id="KW-0648">Protein biosynthesis</keyword>
<dbReference type="InterPro" id="IPR033730">
    <property type="entry name" value="ProRS_core_prok"/>
</dbReference>
<dbReference type="Gene3D" id="3.30.930.10">
    <property type="entry name" value="Bira Bifunctional Protein, Domain 2"/>
    <property type="match status" value="2"/>
</dbReference>
<dbReference type="SUPFAM" id="SSF52954">
    <property type="entry name" value="Class II aaRS ABD-related"/>
    <property type="match status" value="1"/>
</dbReference>
<dbReference type="PANTHER" id="PTHR42753">
    <property type="entry name" value="MITOCHONDRIAL RIBOSOME PROTEIN L39/PROLYL-TRNA LIGASE FAMILY MEMBER"/>
    <property type="match status" value="1"/>
</dbReference>
<dbReference type="CDD" id="cd00779">
    <property type="entry name" value="ProRS_core_prok"/>
    <property type="match status" value="1"/>
</dbReference>
<protein>
    <recommendedName>
        <fullName evidence="4">proline--tRNA ligase</fullName>
        <ecNumber evidence="4">6.1.1.15</ecNumber>
    </recommendedName>
    <alternativeName>
        <fullName evidence="11">Prolyl-tRNA synthetase</fullName>
    </alternativeName>
</protein>
<keyword evidence="8" id="KW-0067">ATP-binding</keyword>
<dbReference type="Pfam" id="PF00587">
    <property type="entry name" value="tRNA-synt_2b"/>
    <property type="match status" value="1"/>
</dbReference>
<keyword evidence="5" id="KW-0963">Cytoplasm</keyword>
<evidence type="ECO:0000313" key="15">
    <source>
        <dbReference type="Proteomes" id="UP001295740"/>
    </source>
</evidence>
<evidence type="ECO:0000313" key="14">
    <source>
        <dbReference type="EMBL" id="CAJ2513472.1"/>
    </source>
</evidence>
<organism evidence="14 15">
    <name type="scientific">Anthostomella pinea</name>
    <dbReference type="NCBI Taxonomy" id="933095"/>
    <lineage>
        <taxon>Eukaryota</taxon>
        <taxon>Fungi</taxon>
        <taxon>Dikarya</taxon>
        <taxon>Ascomycota</taxon>
        <taxon>Pezizomycotina</taxon>
        <taxon>Sordariomycetes</taxon>
        <taxon>Xylariomycetidae</taxon>
        <taxon>Xylariales</taxon>
        <taxon>Xylariaceae</taxon>
        <taxon>Anthostomella</taxon>
    </lineage>
</organism>
<comment type="similarity">
    <text evidence="2">Belongs to the class-II aminoacyl-tRNA synthetase family.</text>
</comment>
<evidence type="ECO:0000259" key="13">
    <source>
        <dbReference type="PROSITE" id="PS50862"/>
    </source>
</evidence>
<dbReference type="InterPro" id="IPR036621">
    <property type="entry name" value="Anticodon-bd_dom_sf"/>
</dbReference>